<evidence type="ECO:0000259" key="2">
    <source>
        <dbReference type="Pfam" id="PF12776"/>
    </source>
</evidence>
<dbReference type="KEGG" id="sind:110011887"/>
<evidence type="ECO:0000313" key="4">
    <source>
        <dbReference type="RefSeq" id="XP_020549131.1"/>
    </source>
</evidence>
<feature type="region of interest" description="Disordered" evidence="1">
    <location>
        <begin position="143"/>
        <end position="163"/>
    </location>
</feature>
<proteinExistence type="predicted"/>
<keyword evidence="3" id="KW-1185">Reference proteome</keyword>
<dbReference type="OrthoDB" id="76215at2759"/>
<sequence length="416" mass="46591">MSRKGKEACNTSSEPKSRADDAWWDMPQVSLLIELMYEHYKKGHLISSTFSQQIWREIGIELSQCNKTQYTVGQLKGKETGFECFGVNPRESGLKKKGLPHFDLCTEMFSSSVATGSNARSSAMPPVSNNDNDEVDVSYPAMDSGNPLSSGPEKIPTATRGVQRKGGQSDWLKRIDACIDAITACSKAKTRKLAKISNDDIEECMAALCKMEGLPRDLFFAAQDQFVLKDCVGAIDGTLIAASVPVSMQNAYRSRHGDISQNVMAVCDFDLMFTYVMAGWEGSANDARKYYLVDSAYPNFSGFLVSYRQDHYHINLFREQIPYSERTYGAIQLSHQRDVVIACCVIHNFIRKLGIDDQFFECGERGEFDNPDNEANDQFRRLPQQSQEDIDTQAAFRDAMAAHLWNDPGTDNDNVD</sequence>
<dbReference type="AlphaFoldDB" id="A0A8M8UYZ5"/>
<dbReference type="InterPro" id="IPR045249">
    <property type="entry name" value="HARBI1-like"/>
</dbReference>
<evidence type="ECO:0000313" key="3">
    <source>
        <dbReference type="Proteomes" id="UP000504604"/>
    </source>
</evidence>
<organism evidence="3 4">
    <name type="scientific">Sesamum indicum</name>
    <name type="common">Oriental sesame</name>
    <name type="synonym">Sesamum orientale</name>
    <dbReference type="NCBI Taxonomy" id="4182"/>
    <lineage>
        <taxon>Eukaryota</taxon>
        <taxon>Viridiplantae</taxon>
        <taxon>Streptophyta</taxon>
        <taxon>Embryophyta</taxon>
        <taxon>Tracheophyta</taxon>
        <taxon>Spermatophyta</taxon>
        <taxon>Magnoliopsida</taxon>
        <taxon>eudicotyledons</taxon>
        <taxon>Gunneridae</taxon>
        <taxon>Pentapetalae</taxon>
        <taxon>asterids</taxon>
        <taxon>lamiids</taxon>
        <taxon>Lamiales</taxon>
        <taxon>Pedaliaceae</taxon>
        <taxon>Sesamum</taxon>
    </lineage>
</organism>
<feature type="domain" description="Myb/SANT-like" evidence="2">
    <location>
        <begin position="24"/>
        <end position="80"/>
    </location>
</feature>
<dbReference type="InterPro" id="IPR024752">
    <property type="entry name" value="Myb/SANT-like_dom"/>
</dbReference>
<gene>
    <name evidence="4" type="primary">LOC110011887</name>
</gene>
<dbReference type="PANTHER" id="PTHR22930:SF259">
    <property type="entry name" value="OS08G0106900 PROTEIN"/>
    <property type="match status" value="1"/>
</dbReference>
<dbReference type="GeneID" id="110011887"/>
<dbReference type="Pfam" id="PF12776">
    <property type="entry name" value="Myb_DNA-bind_3"/>
    <property type="match status" value="1"/>
</dbReference>
<dbReference type="Proteomes" id="UP000504604">
    <property type="component" value="Linkage group LG4"/>
</dbReference>
<name>A0A8M8UYZ5_SESIN</name>
<protein>
    <submittedName>
        <fullName evidence="4">Uncharacterized protein LOC110011887</fullName>
    </submittedName>
</protein>
<evidence type="ECO:0000256" key="1">
    <source>
        <dbReference type="SAM" id="MobiDB-lite"/>
    </source>
</evidence>
<dbReference type="PANTHER" id="PTHR22930">
    <property type="match status" value="1"/>
</dbReference>
<dbReference type="RefSeq" id="XP_020549131.1">
    <property type="nucleotide sequence ID" value="XM_020693472.1"/>
</dbReference>
<reference evidence="4" key="1">
    <citation type="submission" date="2025-08" db="UniProtKB">
        <authorList>
            <consortium name="RefSeq"/>
        </authorList>
    </citation>
    <scope>IDENTIFICATION</scope>
</reference>
<accession>A0A8M8UYZ5</accession>